<evidence type="ECO:0000256" key="2">
    <source>
        <dbReference type="ARBA" id="ARBA00004496"/>
    </source>
</evidence>
<dbReference type="Pfam" id="PF04153">
    <property type="entry name" value="NOT2_3_5_C"/>
    <property type="match status" value="1"/>
</dbReference>
<comment type="similarity">
    <text evidence="3 10">Belongs to the CNOT2/3/5 family.</text>
</comment>
<evidence type="ECO:0000313" key="15">
    <source>
        <dbReference type="EMBL" id="CAA7388162.1"/>
    </source>
</evidence>
<feature type="compositionally biased region" description="Low complexity" evidence="12">
    <location>
        <begin position="374"/>
        <end position="390"/>
    </location>
</feature>
<dbReference type="PANTHER" id="PTHR23326">
    <property type="entry name" value="CCR4 NOT-RELATED"/>
    <property type="match status" value="1"/>
</dbReference>
<comment type="subcellular location">
    <subcellularLocation>
        <location evidence="2 10">Cytoplasm</location>
    </subcellularLocation>
    <subcellularLocation>
        <location evidence="1 10">Nucleus</location>
    </subcellularLocation>
</comment>
<evidence type="ECO:0000256" key="3">
    <source>
        <dbReference type="ARBA" id="ARBA00007682"/>
    </source>
</evidence>
<evidence type="ECO:0000256" key="9">
    <source>
        <dbReference type="ARBA" id="ARBA00023242"/>
    </source>
</evidence>
<dbReference type="InterPro" id="IPR038635">
    <property type="entry name" value="CCR4-NOT_su2/3/5_C_sf"/>
</dbReference>
<feature type="region of interest" description="Disordered" evidence="12">
    <location>
        <begin position="109"/>
        <end position="131"/>
    </location>
</feature>
<keyword evidence="8 10" id="KW-0804">Transcription</keyword>
<sequence>MGASRKLQGEIDRVLKKVQEGVDIFDSIWNKVYDTENANQKEKFEADLKKEIKKLQRYRDQIKSWIQSSEIKDKKVSASYEQALMDARKQIEREMERFKVCEKETKTKAFSKEGLGQQPKTDPKEKAKSETRDWLNNIVGDLESQIDNFEAEIEGLSVKKGKSKPNRLTHLETSITRHKTHIMKLEWILRLLDNDELSPEQVNDVKEFLEDYVERNQEDFEEFSNPDELYSALQLEKVESLDDFAIASTTLVKLSPLTSSLPSQVGGLGIQGPGLSVISSAPQQQNSVQQSSQHALLSVGSKDSDPDRMKVEEQQQQQQQQQQQSLSDDSNAESALNSGLKQNLTNEDDLESTYMPPGSTSTADGNQGVRDIDLSPGQPLQPSQSSASLGVIGRRSVPDLGAIVDNITVANPGVLHDHAYNLQMLEASYFKLPQTKDSERVKNYIPRKPAVTPSSYPQTQHQIVDNPAFWDRLGSEKITDILFYAFYYQQNTYQQYLAAKELKRQSWRYHRKYNTWFQRHEEPTVTNDDFEQGTYVYFDFHITDDLQNGWCQRIKTEFTFEYSYLEDELV</sequence>
<feature type="compositionally biased region" description="Polar residues" evidence="12">
    <location>
        <begin position="325"/>
        <end position="345"/>
    </location>
</feature>
<name>A0A7I8JWU0_SPIIN</name>
<organism evidence="15 16">
    <name type="scientific">Spirodela intermedia</name>
    <name type="common">Intermediate duckweed</name>
    <dbReference type="NCBI Taxonomy" id="51605"/>
    <lineage>
        <taxon>Eukaryota</taxon>
        <taxon>Viridiplantae</taxon>
        <taxon>Streptophyta</taxon>
        <taxon>Embryophyta</taxon>
        <taxon>Tracheophyta</taxon>
        <taxon>Spermatophyta</taxon>
        <taxon>Magnoliopsida</taxon>
        <taxon>Liliopsida</taxon>
        <taxon>Araceae</taxon>
        <taxon>Lemnoideae</taxon>
        <taxon>Spirodela</taxon>
    </lineage>
</organism>
<gene>
    <name evidence="15" type="ORF">SI8410_01000450</name>
</gene>
<keyword evidence="7 10" id="KW-0805">Transcription regulation</keyword>
<feature type="compositionally biased region" description="Basic and acidic residues" evidence="12">
    <location>
        <begin position="121"/>
        <end position="131"/>
    </location>
</feature>
<accession>A0A7I8JWU0</accession>
<reference evidence="15" key="1">
    <citation type="submission" date="2020-02" db="EMBL/GenBank/DDBJ databases">
        <authorList>
            <person name="Scholz U."/>
            <person name="Mascher M."/>
            <person name="Fiebig A."/>
        </authorList>
    </citation>
    <scope>NUCLEOTIDE SEQUENCE</scope>
</reference>
<evidence type="ECO:0000256" key="12">
    <source>
        <dbReference type="SAM" id="MobiDB-lite"/>
    </source>
</evidence>
<keyword evidence="9 10" id="KW-0539">Nucleus</keyword>
<evidence type="ECO:0000256" key="11">
    <source>
        <dbReference type="SAM" id="Coils"/>
    </source>
</evidence>
<evidence type="ECO:0000256" key="1">
    <source>
        <dbReference type="ARBA" id="ARBA00004123"/>
    </source>
</evidence>
<evidence type="ECO:0000256" key="6">
    <source>
        <dbReference type="ARBA" id="ARBA00022553"/>
    </source>
</evidence>
<dbReference type="InterPro" id="IPR007207">
    <property type="entry name" value="Not_N"/>
</dbReference>
<feature type="compositionally biased region" description="Low complexity" evidence="12">
    <location>
        <begin position="280"/>
        <end position="293"/>
    </location>
</feature>
<evidence type="ECO:0000256" key="5">
    <source>
        <dbReference type="ARBA" id="ARBA00022491"/>
    </source>
</evidence>
<dbReference type="FunFam" id="2.30.30.1020:FF:000003">
    <property type="entry name" value="CCR4-NOT transcription complex subunit 3 isoform X1"/>
    <property type="match status" value="1"/>
</dbReference>
<keyword evidence="4 10" id="KW-0963">Cytoplasm</keyword>
<evidence type="ECO:0000256" key="4">
    <source>
        <dbReference type="ARBA" id="ARBA00022490"/>
    </source>
</evidence>
<dbReference type="Gene3D" id="2.30.30.1020">
    <property type="entry name" value="CCR4-NOT complex subunit 2/3/5, C-terminal domain"/>
    <property type="match status" value="1"/>
</dbReference>
<dbReference type="InterPro" id="IPR007282">
    <property type="entry name" value="NOT2/3/5_C"/>
</dbReference>
<keyword evidence="16" id="KW-1185">Reference proteome</keyword>
<dbReference type="EMBL" id="LR746264">
    <property type="protein sequence ID" value="CAA7388162.1"/>
    <property type="molecule type" value="Genomic_DNA"/>
</dbReference>
<dbReference type="AlphaFoldDB" id="A0A7I8JWU0"/>
<evidence type="ECO:0000259" key="13">
    <source>
        <dbReference type="Pfam" id="PF04065"/>
    </source>
</evidence>
<dbReference type="GO" id="GO:0000932">
    <property type="term" value="C:P-body"/>
    <property type="evidence" value="ECO:0007669"/>
    <property type="project" value="UniProtKB-UniRule"/>
</dbReference>
<dbReference type="GO" id="GO:0030015">
    <property type="term" value="C:CCR4-NOT core complex"/>
    <property type="evidence" value="ECO:0007669"/>
    <property type="project" value="UniProtKB-UniRule"/>
</dbReference>
<feature type="domain" description="NOT2/NOT3/NOT5 C-terminal" evidence="14">
    <location>
        <begin position="428"/>
        <end position="565"/>
    </location>
</feature>
<evidence type="ECO:0000256" key="8">
    <source>
        <dbReference type="ARBA" id="ARBA00023163"/>
    </source>
</evidence>
<dbReference type="OrthoDB" id="293823at2759"/>
<dbReference type="InterPro" id="IPR040168">
    <property type="entry name" value="Not2/3/5"/>
</dbReference>
<evidence type="ECO:0000313" key="16">
    <source>
        <dbReference type="Proteomes" id="UP000663760"/>
    </source>
</evidence>
<dbReference type="GO" id="GO:0005634">
    <property type="term" value="C:nucleus"/>
    <property type="evidence" value="ECO:0007669"/>
    <property type="project" value="UniProtKB-SubCell"/>
</dbReference>
<evidence type="ECO:0000259" key="14">
    <source>
        <dbReference type="Pfam" id="PF04153"/>
    </source>
</evidence>
<keyword evidence="6" id="KW-0597">Phosphoprotein</keyword>
<dbReference type="InterPro" id="IPR012270">
    <property type="entry name" value="CCR4-NOT_su3/5"/>
</dbReference>
<dbReference type="Proteomes" id="UP000663760">
    <property type="component" value="Chromosome 1"/>
</dbReference>
<feature type="region of interest" description="Disordered" evidence="12">
    <location>
        <begin position="280"/>
        <end position="391"/>
    </location>
</feature>
<feature type="coiled-coil region" evidence="11">
    <location>
        <begin position="41"/>
        <end position="104"/>
    </location>
</feature>
<feature type="domain" description="CCR4-Not complex component Not N-terminal" evidence="13">
    <location>
        <begin position="4"/>
        <end position="236"/>
    </location>
</feature>
<keyword evidence="11" id="KW-0175">Coiled coil</keyword>
<evidence type="ECO:0000256" key="7">
    <source>
        <dbReference type="ARBA" id="ARBA00023015"/>
    </source>
</evidence>
<keyword evidence="5 10" id="KW-0678">Repressor</keyword>
<protein>
    <submittedName>
        <fullName evidence="15">Uncharacterized protein</fullName>
    </submittedName>
</protein>
<dbReference type="GO" id="GO:0006355">
    <property type="term" value="P:regulation of DNA-templated transcription"/>
    <property type="evidence" value="ECO:0007669"/>
    <property type="project" value="InterPro"/>
</dbReference>
<dbReference type="Pfam" id="PF04065">
    <property type="entry name" value="Not3"/>
    <property type="match status" value="1"/>
</dbReference>
<evidence type="ECO:0000256" key="10">
    <source>
        <dbReference type="PIRNR" id="PIRNR005290"/>
    </source>
</evidence>
<dbReference type="PIRSF" id="PIRSF005290">
    <property type="entry name" value="NOT_su_3_5"/>
    <property type="match status" value="1"/>
</dbReference>
<proteinExistence type="inferred from homology"/>
<feature type="compositionally biased region" description="Basic and acidic residues" evidence="12">
    <location>
        <begin position="302"/>
        <end position="313"/>
    </location>
</feature>
<feature type="compositionally biased region" description="Low complexity" evidence="12">
    <location>
        <begin position="314"/>
        <end position="324"/>
    </location>
</feature>